<gene>
    <name evidence="1" type="ORF">T02_11822</name>
</gene>
<accession>A0A0V1KK00</accession>
<dbReference type="EMBL" id="JYDW01000627">
    <property type="protein sequence ID" value="KRZ47657.1"/>
    <property type="molecule type" value="Genomic_DNA"/>
</dbReference>
<comment type="caution">
    <text evidence="1">The sequence shown here is derived from an EMBL/GenBank/DDBJ whole genome shotgun (WGS) entry which is preliminary data.</text>
</comment>
<dbReference type="OrthoDB" id="5983986at2759"/>
<evidence type="ECO:0000313" key="2">
    <source>
        <dbReference type="Proteomes" id="UP000054721"/>
    </source>
</evidence>
<dbReference type="STRING" id="6335.A0A0V1KK00"/>
<dbReference type="Proteomes" id="UP000054721">
    <property type="component" value="Unassembled WGS sequence"/>
</dbReference>
<keyword evidence="2" id="KW-1185">Reference proteome</keyword>
<proteinExistence type="predicted"/>
<protein>
    <submittedName>
        <fullName evidence="1">Uncharacterized protein</fullName>
    </submittedName>
</protein>
<organism evidence="1 2">
    <name type="scientific">Trichinella nativa</name>
    <dbReference type="NCBI Taxonomy" id="6335"/>
    <lineage>
        <taxon>Eukaryota</taxon>
        <taxon>Metazoa</taxon>
        <taxon>Ecdysozoa</taxon>
        <taxon>Nematoda</taxon>
        <taxon>Enoplea</taxon>
        <taxon>Dorylaimia</taxon>
        <taxon>Trichinellida</taxon>
        <taxon>Trichinellidae</taxon>
        <taxon>Trichinella</taxon>
    </lineage>
</organism>
<sequence>MAALLCARLKKYLERELTLSIQEITYWSDSRVAVAENLHAGSLSLQTECKKYRSRYPTPQCWRYCLTKENPADIPSRGCSLDTLINTAFFYWSFNACFRNMDKI</sequence>
<reference evidence="1 2" key="1">
    <citation type="submission" date="2015-05" db="EMBL/GenBank/DDBJ databases">
        <title>Evolution of Trichinella species and genotypes.</title>
        <authorList>
            <person name="Korhonen P.K."/>
            <person name="Edoardo P."/>
            <person name="Giuseppe L.R."/>
            <person name="Gasser R.B."/>
        </authorList>
    </citation>
    <scope>NUCLEOTIDE SEQUENCE [LARGE SCALE GENOMIC DNA]</scope>
    <source>
        <strain evidence="1">ISS10</strain>
    </source>
</reference>
<evidence type="ECO:0000313" key="1">
    <source>
        <dbReference type="EMBL" id="KRZ47657.1"/>
    </source>
</evidence>
<name>A0A0V1KK00_9BILA</name>
<dbReference type="AlphaFoldDB" id="A0A0V1KK00"/>